<dbReference type="SUPFAM" id="SSF47413">
    <property type="entry name" value="lambda repressor-like DNA-binding domains"/>
    <property type="match status" value="1"/>
</dbReference>
<proteinExistence type="predicted"/>
<comment type="caution">
    <text evidence="2">The sequence shown here is derived from an EMBL/GenBank/DDBJ whole genome shotgun (WGS) entry which is preliminary data.</text>
</comment>
<dbReference type="RefSeq" id="WP_118427217.1">
    <property type="nucleotide sequence ID" value="NZ_QRPD01000005.1"/>
</dbReference>
<dbReference type="Pfam" id="PF01381">
    <property type="entry name" value="HTH_3"/>
    <property type="match status" value="1"/>
</dbReference>
<evidence type="ECO:0000313" key="3">
    <source>
        <dbReference type="Proteomes" id="UP000283325"/>
    </source>
</evidence>
<evidence type="ECO:0000259" key="1">
    <source>
        <dbReference type="PROSITE" id="PS50943"/>
    </source>
</evidence>
<gene>
    <name evidence="2" type="ORF">DWZ98_07820</name>
</gene>
<dbReference type="PROSITE" id="PS50943">
    <property type="entry name" value="HTH_CROC1"/>
    <property type="match status" value="1"/>
</dbReference>
<dbReference type="GO" id="GO:0003677">
    <property type="term" value="F:DNA binding"/>
    <property type="evidence" value="ECO:0007669"/>
    <property type="project" value="InterPro"/>
</dbReference>
<evidence type="ECO:0000313" key="2">
    <source>
        <dbReference type="EMBL" id="RHL88286.1"/>
    </source>
</evidence>
<feature type="domain" description="HTH cro/C1-type" evidence="1">
    <location>
        <begin position="5"/>
        <end position="59"/>
    </location>
</feature>
<dbReference type="InterPro" id="IPR001387">
    <property type="entry name" value="Cro/C1-type_HTH"/>
</dbReference>
<reference evidence="2 3" key="1">
    <citation type="submission" date="2018-08" db="EMBL/GenBank/DDBJ databases">
        <title>A genome reference for cultivated species of the human gut microbiota.</title>
        <authorList>
            <person name="Zou Y."/>
            <person name="Xue W."/>
            <person name="Luo G."/>
        </authorList>
    </citation>
    <scope>NUCLEOTIDE SEQUENCE [LARGE SCALE GENOMIC DNA]</scope>
    <source>
        <strain evidence="2 3">AF36-1BH</strain>
    </source>
</reference>
<accession>A0A415N0E7</accession>
<protein>
    <submittedName>
        <fullName evidence="2">XRE family transcriptional regulator</fullName>
    </submittedName>
</protein>
<dbReference type="EMBL" id="QRPD01000005">
    <property type="protein sequence ID" value="RHL88286.1"/>
    <property type="molecule type" value="Genomic_DNA"/>
</dbReference>
<dbReference type="AlphaFoldDB" id="A0A415N0E7"/>
<dbReference type="CDD" id="cd00093">
    <property type="entry name" value="HTH_XRE"/>
    <property type="match status" value="1"/>
</dbReference>
<organism evidence="2 3">
    <name type="scientific">Dorea formicigenerans</name>
    <dbReference type="NCBI Taxonomy" id="39486"/>
    <lineage>
        <taxon>Bacteria</taxon>
        <taxon>Bacillati</taxon>
        <taxon>Bacillota</taxon>
        <taxon>Clostridia</taxon>
        <taxon>Lachnospirales</taxon>
        <taxon>Lachnospiraceae</taxon>
        <taxon>Dorea</taxon>
    </lineage>
</organism>
<name>A0A415N0E7_9FIRM</name>
<dbReference type="InterPro" id="IPR010982">
    <property type="entry name" value="Lambda_DNA-bd_dom_sf"/>
</dbReference>
<dbReference type="Gene3D" id="1.10.260.40">
    <property type="entry name" value="lambda repressor-like DNA-binding domains"/>
    <property type="match status" value="1"/>
</dbReference>
<dbReference type="SMART" id="SM00530">
    <property type="entry name" value="HTH_XRE"/>
    <property type="match status" value="1"/>
</dbReference>
<dbReference type="Proteomes" id="UP000283325">
    <property type="component" value="Unassembled WGS sequence"/>
</dbReference>
<sequence>MNERLKQLRKELNMKQGDFATALSISQGHLSDIENNRKEVSDRVISICSLKFNVNEDWLRTGSGEMFNKMSEDEELDLYVGRISGGADEFKKNLIKTLCKLSEDEWDVLKKIISEMK</sequence>